<dbReference type="PANTHER" id="PTHR10948:SF23">
    <property type="entry name" value="TRANSPOSASE INSI FOR INSERTION SEQUENCE ELEMENT IS30A-RELATED"/>
    <property type="match status" value="1"/>
</dbReference>
<organism evidence="2 3">
    <name type="scientific">Corynebacterium freneyi</name>
    <dbReference type="NCBI Taxonomy" id="134034"/>
    <lineage>
        <taxon>Bacteria</taxon>
        <taxon>Bacillati</taxon>
        <taxon>Actinomycetota</taxon>
        <taxon>Actinomycetes</taxon>
        <taxon>Mycobacteriales</taxon>
        <taxon>Corynebacteriaceae</taxon>
        <taxon>Corynebacterium</taxon>
    </lineage>
</organism>
<dbReference type="PANTHER" id="PTHR10948">
    <property type="entry name" value="TRANSPOSASE"/>
    <property type="match status" value="1"/>
</dbReference>
<dbReference type="NCBIfam" id="NF033563">
    <property type="entry name" value="transpos_IS30"/>
    <property type="match status" value="1"/>
</dbReference>
<reference evidence="2 3" key="1">
    <citation type="submission" date="2021-03" db="EMBL/GenBank/DDBJ databases">
        <title>Sequencing the genomes of 1000 actinobacteria strains.</title>
        <authorList>
            <person name="Klenk H.-P."/>
        </authorList>
    </citation>
    <scope>NUCLEOTIDE SEQUENCE [LARGE SCALE GENOMIC DNA]</scope>
    <source>
        <strain evidence="2 3">DSM 44506</strain>
    </source>
</reference>
<accession>A0ABS4U6J9</accession>
<feature type="domain" description="Integrase catalytic" evidence="1">
    <location>
        <begin position="299"/>
        <end position="462"/>
    </location>
</feature>
<dbReference type="InterPro" id="IPR051917">
    <property type="entry name" value="Transposase-Integrase"/>
</dbReference>
<dbReference type="PROSITE" id="PS50994">
    <property type="entry name" value="INTEGRASE"/>
    <property type="match status" value="1"/>
</dbReference>
<dbReference type="InterPro" id="IPR012337">
    <property type="entry name" value="RNaseH-like_sf"/>
</dbReference>
<dbReference type="EMBL" id="JAGINY010000001">
    <property type="protein sequence ID" value="MBP2332283.1"/>
    <property type="molecule type" value="Genomic_DNA"/>
</dbReference>
<dbReference type="RefSeq" id="WP_209652636.1">
    <property type="nucleotide sequence ID" value="NZ_CP047357.1"/>
</dbReference>
<keyword evidence="3" id="KW-1185">Reference proteome</keyword>
<name>A0ABS4U6J9_9CORY</name>
<protein>
    <submittedName>
        <fullName evidence="2">IS30 family transposase</fullName>
    </submittedName>
</protein>
<evidence type="ECO:0000259" key="1">
    <source>
        <dbReference type="PROSITE" id="PS50994"/>
    </source>
</evidence>
<comment type="caution">
    <text evidence="2">The sequence shown here is derived from an EMBL/GenBank/DDBJ whole genome shotgun (WGS) entry which is preliminary data.</text>
</comment>
<dbReference type="InterPro" id="IPR001584">
    <property type="entry name" value="Integrase_cat-core"/>
</dbReference>
<dbReference type="Proteomes" id="UP001519305">
    <property type="component" value="Unassembled WGS sequence"/>
</dbReference>
<dbReference type="SUPFAM" id="SSF46955">
    <property type="entry name" value="Putative DNA-binding domain"/>
    <property type="match status" value="1"/>
</dbReference>
<evidence type="ECO:0000313" key="2">
    <source>
        <dbReference type="EMBL" id="MBP2332283.1"/>
    </source>
</evidence>
<dbReference type="SUPFAM" id="SSF53098">
    <property type="entry name" value="Ribonuclease H-like"/>
    <property type="match status" value="1"/>
</dbReference>
<proteinExistence type="predicted"/>
<dbReference type="InterPro" id="IPR053392">
    <property type="entry name" value="Transposase_IS30-like"/>
</dbReference>
<dbReference type="InterPro" id="IPR036397">
    <property type="entry name" value="RNaseH_sf"/>
</dbReference>
<dbReference type="Gene3D" id="1.10.10.60">
    <property type="entry name" value="Homeodomain-like"/>
    <property type="match status" value="1"/>
</dbReference>
<gene>
    <name evidence="2" type="ORF">JOF33_000982</name>
</gene>
<dbReference type="InterPro" id="IPR009061">
    <property type="entry name" value="DNA-bd_dom_put_sf"/>
</dbReference>
<sequence length="468" mass="51642">MYPLETRQHVITVVADTGLSAADAAAAAGVDHLTAKRWLRAAGIELARGSRGGSATRRDECQRRAGEMLASGMTRREIARQLGFSYNTIRRWCKDGQMPHRQLPTRDAQARFDETIRALQHDIDTDTDRATVGRGARLLYAQRQIIALADMAGHTQQAIAELARTSVSAVSRELRRGAGAGHTYVASFAQERATTALRRPRLRKLDANLRLRAEVIDRLNMGWSPRLIALDLRECFGDDGTMTISGETIYQCLYVQGKGALRQELKIEKSLHTGRAAHGPRSLLPSRRGAKSWVDGAHISQRPAAAEDRAVPGHWEGDLIIGSGQQSAVITLVERTSRFVMMRRLADDHTSGTVVEAISEMIGSMPEHLRASLTWDQGAEMAQHATFTVATGCEVFFCDPHSPWQRGTNESTNGLIRRFFPKGTDFRDVTDERIAEVAMLLNTRLRETLNLMTPAAKLDEIIGVASTA</sequence>
<dbReference type="Gene3D" id="3.30.420.10">
    <property type="entry name" value="Ribonuclease H-like superfamily/Ribonuclease H"/>
    <property type="match status" value="1"/>
</dbReference>
<dbReference type="Pfam" id="PF00665">
    <property type="entry name" value="rve"/>
    <property type="match status" value="1"/>
</dbReference>
<evidence type="ECO:0000313" key="3">
    <source>
        <dbReference type="Proteomes" id="UP001519305"/>
    </source>
</evidence>